<evidence type="ECO:0000256" key="3">
    <source>
        <dbReference type="SAM" id="SignalP"/>
    </source>
</evidence>
<keyword evidence="2" id="KW-0175">Coiled coil</keyword>
<feature type="domain" description="YknX-like C-terminal permuted SH3-like" evidence="5">
    <location>
        <begin position="294"/>
        <end position="361"/>
    </location>
</feature>
<sequence length="367" mass="40353">MFSIKMIIMPFSPPSIPFPQLAILALLLLSLSACSDNGDADEGNDNDSAERQTPIAAVEVTPRDLSRNVSLSARVEPRTRIRLASRISARVEQVLAEEGDRIEAGQILAQLDVAEEEAELERAKADRDEADLEYERTVSLLDQGNVTEVEYQRARAARRAARSEVLLWETRRDFGTVITPRDAVVTDRQVEIGEAVSAQDVLFELVDMSDLVLRLGVSELDVVHLEVGQTVPVTLDAMPALPLEGEIRRIFPTADASSRLVTVEVALPEDAETQGVRPGFLGRVRMAVDHRPDVLAVPASAVGEEDGERYVYVVNEDRLHHRPVQTGVTRGNWTEIAEGLDEGDIVLATNPIDMQDGQAVRIVGWRG</sequence>
<organism evidence="6 7">
    <name type="scientific">Natronospira proteinivora</name>
    <dbReference type="NCBI Taxonomy" id="1807133"/>
    <lineage>
        <taxon>Bacteria</taxon>
        <taxon>Pseudomonadati</taxon>
        <taxon>Pseudomonadota</taxon>
        <taxon>Gammaproteobacteria</taxon>
        <taxon>Natronospirales</taxon>
        <taxon>Natronospiraceae</taxon>
        <taxon>Natronospira</taxon>
    </lineage>
</organism>
<accession>A0ABT1GAU5</accession>
<dbReference type="Pfam" id="PF25989">
    <property type="entry name" value="YknX_C"/>
    <property type="match status" value="1"/>
</dbReference>
<dbReference type="InterPro" id="IPR058637">
    <property type="entry name" value="YknX-like_C"/>
</dbReference>
<evidence type="ECO:0000259" key="4">
    <source>
        <dbReference type="Pfam" id="PF25954"/>
    </source>
</evidence>
<evidence type="ECO:0000259" key="5">
    <source>
        <dbReference type="Pfam" id="PF25989"/>
    </source>
</evidence>
<dbReference type="PANTHER" id="PTHR30469:SF38">
    <property type="entry name" value="HLYD FAMILY SECRETION PROTEIN"/>
    <property type="match status" value="1"/>
</dbReference>
<dbReference type="SUPFAM" id="SSF111369">
    <property type="entry name" value="HlyD-like secretion proteins"/>
    <property type="match status" value="1"/>
</dbReference>
<dbReference type="InterPro" id="IPR058792">
    <property type="entry name" value="Beta-barrel_RND_2"/>
</dbReference>
<gene>
    <name evidence="6" type="ORF">J2T60_002172</name>
</gene>
<evidence type="ECO:0000256" key="1">
    <source>
        <dbReference type="ARBA" id="ARBA00009477"/>
    </source>
</evidence>
<proteinExistence type="inferred from homology"/>
<feature type="signal peptide" evidence="3">
    <location>
        <begin position="1"/>
        <end position="35"/>
    </location>
</feature>
<dbReference type="Gene3D" id="1.10.287.470">
    <property type="entry name" value="Helix hairpin bin"/>
    <property type="match status" value="1"/>
</dbReference>
<dbReference type="InterPro" id="IPR006143">
    <property type="entry name" value="RND_pump_MFP"/>
</dbReference>
<evidence type="ECO:0000313" key="6">
    <source>
        <dbReference type="EMBL" id="MCP1728172.1"/>
    </source>
</evidence>
<feature type="domain" description="CusB-like beta-barrel" evidence="4">
    <location>
        <begin position="216"/>
        <end position="287"/>
    </location>
</feature>
<dbReference type="Gene3D" id="2.40.50.100">
    <property type="match status" value="1"/>
</dbReference>
<evidence type="ECO:0000256" key="2">
    <source>
        <dbReference type="SAM" id="Coils"/>
    </source>
</evidence>
<comment type="similarity">
    <text evidence="1">Belongs to the membrane fusion protein (MFP) (TC 8.A.1) family.</text>
</comment>
<dbReference type="EMBL" id="JALJYF010000002">
    <property type="protein sequence ID" value="MCP1728172.1"/>
    <property type="molecule type" value="Genomic_DNA"/>
</dbReference>
<dbReference type="Gene3D" id="2.40.30.170">
    <property type="match status" value="1"/>
</dbReference>
<keyword evidence="3" id="KW-0732">Signal</keyword>
<dbReference type="Gene3D" id="2.40.420.20">
    <property type="match status" value="1"/>
</dbReference>
<feature type="coiled-coil region" evidence="2">
    <location>
        <begin position="108"/>
        <end position="135"/>
    </location>
</feature>
<dbReference type="Pfam" id="PF25954">
    <property type="entry name" value="Beta-barrel_RND_2"/>
    <property type="match status" value="1"/>
</dbReference>
<dbReference type="PANTHER" id="PTHR30469">
    <property type="entry name" value="MULTIDRUG RESISTANCE PROTEIN MDTA"/>
    <property type="match status" value="1"/>
</dbReference>
<dbReference type="NCBIfam" id="TIGR01730">
    <property type="entry name" value="RND_mfp"/>
    <property type="match status" value="1"/>
</dbReference>
<protein>
    <submittedName>
        <fullName evidence="6">RND family efflux transporter MFP subunit</fullName>
    </submittedName>
</protein>
<name>A0ABT1GAU5_9GAMM</name>
<comment type="caution">
    <text evidence="6">The sequence shown here is derived from an EMBL/GenBank/DDBJ whole genome shotgun (WGS) entry which is preliminary data.</text>
</comment>
<feature type="chain" id="PRO_5047254206" evidence="3">
    <location>
        <begin position="36"/>
        <end position="367"/>
    </location>
</feature>
<dbReference type="PROSITE" id="PS51257">
    <property type="entry name" value="PROKAR_LIPOPROTEIN"/>
    <property type="match status" value="1"/>
</dbReference>
<dbReference type="Proteomes" id="UP001523550">
    <property type="component" value="Unassembled WGS sequence"/>
</dbReference>
<reference evidence="6 7" key="1">
    <citation type="submission" date="2022-03" db="EMBL/GenBank/DDBJ databases">
        <title>Genomic Encyclopedia of Type Strains, Phase III (KMG-III): the genomes of soil and plant-associated and newly described type strains.</title>
        <authorList>
            <person name="Whitman W."/>
        </authorList>
    </citation>
    <scope>NUCLEOTIDE SEQUENCE [LARGE SCALE GENOMIC DNA]</scope>
    <source>
        <strain evidence="6 7">BSker1</strain>
    </source>
</reference>
<keyword evidence="7" id="KW-1185">Reference proteome</keyword>
<evidence type="ECO:0000313" key="7">
    <source>
        <dbReference type="Proteomes" id="UP001523550"/>
    </source>
</evidence>